<evidence type="ECO:0000256" key="4">
    <source>
        <dbReference type="ARBA" id="ARBA00022840"/>
    </source>
</evidence>
<dbReference type="CDD" id="cd03268">
    <property type="entry name" value="ABC_BcrA_bacitracin_resist"/>
    <property type="match status" value="1"/>
</dbReference>
<comment type="caution">
    <text evidence="6">The sequence shown here is derived from an EMBL/GenBank/DDBJ whole genome shotgun (WGS) entry which is preliminary data.</text>
</comment>
<dbReference type="InterPro" id="IPR003593">
    <property type="entry name" value="AAA+_ATPase"/>
</dbReference>
<dbReference type="Proteomes" id="UP001161390">
    <property type="component" value="Unassembled WGS sequence"/>
</dbReference>
<sequence length="313" mass="33108">MQMDTAIATTGLRRHFGQVKAVDGVALHVPAGSVFGFLGPNGSGKTTTIRLLLGLIRADAGQVRINGVDLAQDRRAALSGVGAIVETPALYPNLTGRELLRVAALLLNPSEGEIDRVLDIVGLRDAAARRIGDYSLGMRQRLALARALMGRPRLLVLDEPTNGLDPAGIADMRKLITELPTRSGTTVFISSHQLSEIQQICTDCALIKSGQLVSQGPLGALMAQAPSRLEIETDSPAKAQEIARQQMLDALGTDNGLVVQSPLDQGARARLVKALVEAGCAVSQVTQRETSLEQLFLTLTTDGPDGNARRAAS</sequence>
<dbReference type="PROSITE" id="PS00211">
    <property type="entry name" value="ABC_TRANSPORTER_1"/>
    <property type="match status" value="1"/>
</dbReference>
<dbReference type="EMBL" id="BSNJ01000003">
    <property type="protein sequence ID" value="GLQ20416.1"/>
    <property type="molecule type" value="Genomic_DNA"/>
</dbReference>
<dbReference type="Gene3D" id="3.40.50.300">
    <property type="entry name" value="P-loop containing nucleotide triphosphate hydrolases"/>
    <property type="match status" value="1"/>
</dbReference>
<protein>
    <submittedName>
        <fullName evidence="6">ABC transporter ATP-binding protein</fullName>
    </submittedName>
</protein>
<evidence type="ECO:0000256" key="2">
    <source>
        <dbReference type="ARBA" id="ARBA00022448"/>
    </source>
</evidence>
<reference evidence="6" key="1">
    <citation type="journal article" date="2014" name="Int. J. Syst. Evol. Microbiol.">
        <title>Complete genome of a new Firmicutes species belonging to the dominant human colonic microbiota ('Ruminococcus bicirculans') reveals two chromosomes and a selective capacity to utilize plant glucans.</title>
        <authorList>
            <consortium name="NISC Comparative Sequencing Program"/>
            <person name="Wegmann U."/>
            <person name="Louis P."/>
            <person name="Goesmann A."/>
            <person name="Henrissat B."/>
            <person name="Duncan S.H."/>
            <person name="Flint H.J."/>
        </authorList>
    </citation>
    <scope>NUCLEOTIDE SEQUENCE</scope>
    <source>
        <strain evidence="6">NBRC 108216</strain>
    </source>
</reference>
<feature type="domain" description="ABC transporter" evidence="5">
    <location>
        <begin position="7"/>
        <end position="234"/>
    </location>
</feature>
<comment type="similarity">
    <text evidence="1">Belongs to the ABC transporter superfamily.</text>
</comment>
<dbReference type="GO" id="GO:0005524">
    <property type="term" value="F:ATP binding"/>
    <property type="evidence" value="ECO:0007669"/>
    <property type="project" value="UniProtKB-KW"/>
</dbReference>
<dbReference type="InterPro" id="IPR027417">
    <property type="entry name" value="P-loop_NTPase"/>
</dbReference>
<dbReference type="InterPro" id="IPR017871">
    <property type="entry name" value="ABC_transporter-like_CS"/>
</dbReference>
<accession>A0ABQ5UYY5</accession>
<reference evidence="6" key="2">
    <citation type="submission" date="2023-01" db="EMBL/GenBank/DDBJ databases">
        <title>Draft genome sequence of Algimonas porphyrae strain NBRC 108216.</title>
        <authorList>
            <person name="Sun Q."/>
            <person name="Mori K."/>
        </authorList>
    </citation>
    <scope>NUCLEOTIDE SEQUENCE</scope>
    <source>
        <strain evidence="6">NBRC 108216</strain>
    </source>
</reference>
<name>A0ABQ5UYY5_9PROT</name>
<keyword evidence="2" id="KW-0813">Transport</keyword>
<dbReference type="SMART" id="SM00382">
    <property type="entry name" value="AAA"/>
    <property type="match status" value="1"/>
</dbReference>
<organism evidence="6 7">
    <name type="scientific">Algimonas porphyrae</name>
    <dbReference type="NCBI Taxonomy" id="1128113"/>
    <lineage>
        <taxon>Bacteria</taxon>
        <taxon>Pseudomonadati</taxon>
        <taxon>Pseudomonadota</taxon>
        <taxon>Alphaproteobacteria</taxon>
        <taxon>Maricaulales</taxon>
        <taxon>Robiginitomaculaceae</taxon>
        <taxon>Algimonas</taxon>
    </lineage>
</organism>
<dbReference type="SUPFAM" id="SSF52540">
    <property type="entry name" value="P-loop containing nucleoside triphosphate hydrolases"/>
    <property type="match status" value="1"/>
</dbReference>
<evidence type="ECO:0000256" key="3">
    <source>
        <dbReference type="ARBA" id="ARBA00022741"/>
    </source>
</evidence>
<evidence type="ECO:0000259" key="5">
    <source>
        <dbReference type="PROSITE" id="PS50893"/>
    </source>
</evidence>
<evidence type="ECO:0000256" key="1">
    <source>
        <dbReference type="ARBA" id="ARBA00005417"/>
    </source>
</evidence>
<dbReference type="Pfam" id="PF00005">
    <property type="entry name" value="ABC_tran"/>
    <property type="match status" value="1"/>
</dbReference>
<evidence type="ECO:0000313" key="7">
    <source>
        <dbReference type="Proteomes" id="UP001161390"/>
    </source>
</evidence>
<keyword evidence="3" id="KW-0547">Nucleotide-binding</keyword>
<gene>
    <name evidence="6" type="ORF">GCM10007854_13710</name>
</gene>
<keyword evidence="4 6" id="KW-0067">ATP-binding</keyword>
<dbReference type="PANTHER" id="PTHR43335:SF4">
    <property type="entry name" value="ABC TRANSPORTER, ATP-BINDING PROTEIN"/>
    <property type="match status" value="1"/>
</dbReference>
<dbReference type="PROSITE" id="PS50893">
    <property type="entry name" value="ABC_TRANSPORTER_2"/>
    <property type="match status" value="1"/>
</dbReference>
<keyword evidence="7" id="KW-1185">Reference proteome</keyword>
<proteinExistence type="inferred from homology"/>
<dbReference type="InterPro" id="IPR003439">
    <property type="entry name" value="ABC_transporter-like_ATP-bd"/>
</dbReference>
<evidence type="ECO:0000313" key="6">
    <source>
        <dbReference type="EMBL" id="GLQ20416.1"/>
    </source>
</evidence>
<dbReference type="PANTHER" id="PTHR43335">
    <property type="entry name" value="ABC TRANSPORTER, ATP-BINDING PROTEIN"/>
    <property type="match status" value="1"/>
</dbReference>